<keyword evidence="2" id="KW-1185">Reference proteome</keyword>
<dbReference type="EMBL" id="BGZK01000376">
    <property type="protein sequence ID" value="GBP40077.1"/>
    <property type="molecule type" value="Genomic_DNA"/>
</dbReference>
<evidence type="ECO:0000313" key="2">
    <source>
        <dbReference type="Proteomes" id="UP000299102"/>
    </source>
</evidence>
<organism evidence="1 2">
    <name type="scientific">Eumeta variegata</name>
    <name type="common">Bagworm moth</name>
    <name type="synonym">Eumeta japonica</name>
    <dbReference type="NCBI Taxonomy" id="151549"/>
    <lineage>
        <taxon>Eukaryota</taxon>
        <taxon>Metazoa</taxon>
        <taxon>Ecdysozoa</taxon>
        <taxon>Arthropoda</taxon>
        <taxon>Hexapoda</taxon>
        <taxon>Insecta</taxon>
        <taxon>Pterygota</taxon>
        <taxon>Neoptera</taxon>
        <taxon>Endopterygota</taxon>
        <taxon>Lepidoptera</taxon>
        <taxon>Glossata</taxon>
        <taxon>Ditrysia</taxon>
        <taxon>Tineoidea</taxon>
        <taxon>Psychidae</taxon>
        <taxon>Oiketicinae</taxon>
        <taxon>Eumeta</taxon>
    </lineage>
</organism>
<evidence type="ECO:0000313" key="1">
    <source>
        <dbReference type="EMBL" id="GBP40077.1"/>
    </source>
</evidence>
<dbReference type="Proteomes" id="UP000299102">
    <property type="component" value="Unassembled WGS sequence"/>
</dbReference>
<gene>
    <name evidence="1" type="ORF">EVAR_33650_1</name>
</gene>
<accession>A0A4C1VNY2</accession>
<name>A0A4C1VNY2_EUMVA</name>
<proteinExistence type="predicted"/>
<reference evidence="1 2" key="1">
    <citation type="journal article" date="2019" name="Commun. Biol.">
        <title>The bagworm genome reveals a unique fibroin gene that provides high tensile strength.</title>
        <authorList>
            <person name="Kono N."/>
            <person name="Nakamura H."/>
            <person name="Ohtoshi R."/>
            <person name="Tomita M."/>
            <person name="Numata K."/>
            <person name="Arakawa K."/>
        </authorList>
    </citation>
    <scope>NUCLEOTIDE SEQUENCE [LARGE SCALE GENOMIC DNA]</scope>
</reference>
<sequence length="82" mass="9134">MFLFGVKIRVVFDWNETEGAIGTRIETEAIKGPSATLGSEHTFRATGRWKFSPRYVLGHDYITRRRAKDGPAGAEAPPRDAV</sequence>
<dbReference type="AlphaFoldDB" id="A0A4C1VNY2"/>
<protein>
    <submittedName>
        <fullName evidence="1">Uncharacterized protein</fullName>
    </submittedName>
</protein>
<comment type="caution">
    <text evidence="1">The sequence shown here is derived from an EMBL/GenBank/DDBJ whole genome shotgun (WGS) entry which is preliminary data.</text>
</comment>